<reference evidence="4 5" key="1">
    <citation type="submission" date="2023-07" db="EMBL/GenBank/DDBJ databases">
        <title>Genomic Encyclopedia of Type Strains, Phase IV (KMG-IV): sequencing the most valuable type-strain genomes for metagenomic binning, comparative biology and taxonomic classification.</title>
        <authorList>
            <person name="Goeker M."/>
        </authorList>
    </citation>
    <scope>NUCLEOTIDE SEQUENCE [LARGE SCALE GENOMIC DNA]</scope>
    <source>
        <strain evidence="4 5">DSM 27848</strain>
    </source>
</reference>
<dbReference type="InterPro" id="IPR023186">
    <property type="entry name" value="IUNH"/>
</dbReference>
<dbReference type="InterPro" id="IPR001910">
    <property type="entry name" value="Inosine/uridine_hydrolase_dom"/>
</dbReference>
<organism evidence="4 5">
    <name type="scientific">Lederbergia wuyishanensis</name>
    <dbReference type="NCBI Taxonomy" id="1347903"/>
    <lineage>
        <taxon>Bacteria</taxon>
        <taxon>Bacillati</taxon>
        <taxon>Bacillota</taxon>
        <taxon>Bacilli</taxon>
        <taxon>Bacillales</taxon>
        <taxon>Bacillaceae</taxon>
        <taxon>Lederbergia</taxon>
    </lineage>
</organism>
<accession>A0ABU0DA68</accession>
<dbReference type="Pfam" id="PF01156">
    <property type="entry name" value="IU_nuc_hydro"/>
    <property type="match status" value="1"/>
</dbReference>
<dbReference type="Proteomes" id="UP001232343">
    <property type="component" value="Unassembled WGS sequence"/>
</dbReference>
<keyword evidence="2 4" id="KW-0326">Glycosidase</keyword>
<dbReference type="EMBL" id="JAUSUO010000015">
    <property type="protein sequence ID" value="MDQ0345275.1"/>
    <property type="molecule type" value="Genomic_DNA"/>
</dbReference>
<evidence type="ECO:0000313" key="5">
    <source>
        <dbReference type="Proteomes" id="UP001232343"/>
    </source>
</evidence>
<dbReference type="Gene3D" id="3.90.245.10">
    <property type="entry name" value="Ribonucleoside hydrolase-like"/>
    <property type="match status" value="1"/>
</dbReference>
<evidence type="ECO:0000259" key="3">
    <source>
        <dbReference type="Pfam" id="PF01156"/>
    </source>
</evidence>
<keyword evidence="1 4" id="KW-0378">Hydrolase</keyword>
<comment type="caution">
    <text evidence="4">The sequence shown here is derived from an EMBL/GenBank/DDBJ whole genome shotgun (WGS) entry which is preliminary data.</text>
</comment>
<dbReference type="RefSeq" id="WP_244683516.1">
    <property type="nucleotide sequence ID" value="NZ_JALIRM010000019.1"/>
</dbReference>
<proteinExistence type="predicted"/>
<dbReference type="EC" id="3.2.2.1" evidence="4"/>
<gene>
    <name evidence="4" type="ORF">J2S14_004131</name>
</gene>
<keyword evidence="5" id="KW-1185">Reference proteome</keyword>
<dbReference type="SUPFAM" id="SSF53590">
    <property type="entry name" value="Nucleoside hydrolase"/>
    <property type="match status" value="1"/>
</dbReference>
<evidence type="ECO:0000256" key="2">
    <source>
        <dbReference type="ARBA" id="ARBA00023295"/>
    </source>
</evidence>
<evidence type="ECO:0000313" key="4">
    <source>
        <dbReference type="EMBL" id="MDQ0345275.1"/>
    </source>
</evidence>
<name>A0ABU0DA68_9BACI</name>
<sequence>MERIIIDTDIGSDVDDAMALALAMRSPEITIEGVTTVYGDVEVRAQLASELLNLGNRSDVKVYKGLEQTILQNREVWWAGHEGEGVLDPQKEYKIEDMHAVDFIIKTIMENPGEITLVPIGPLTNIAAAIIRKPQVAKNVKKIIMMAGVTRLGDNALSLPYIEHNIKCDPEAASVVFGSGAPITMVGLDVTMKVLINNDEKNLLKDSGDPLNVALSTLIEKWFDFINMDHSAMHDPLAVSLLLDPTLVKTEKAKVIIEYDHRPVTGQTIAVLDPNGNVDVCLDVESEKFNQILLGKLLK</sequence>
<dbReference type="PANTHER" id="PTHR12304:SF4">
    <property type="entry name" value="URIDINE NUCLEOSIDASE"/>
    <property type="match status" value="1"/>
</dbReference>
<dbReference type="PANTHER" id="PTHR12304">
    <property type="entry name" value="INOSINE-URIDINE PREFERRING NUCLEOSIDE HYDROLASE"/>
    <property type="match status" value="1"/>
</dbReference>
<feature type="domain" description="Inosine/uridine-preferring nucleoside hydrolase" evidence="3">
    <location>
        <begin position="4"/>
        <end position="290"/>
    </location>
</feature>
<dbReference type="InterPro" id="IPR036452">
    <property type="entry name" value="Ribo_hydro-like"/>
</dbReference>
<evidence type="ECO:0000256" key="1">
    <source>
        <dbReference type="ARBA" id="ARBA00022801"/>
    </source>
</evidence>
<dbReference type="GO" id="GO:0008477">
    <property type="term" value="F:purine nucleosidase activity"/>
    <property type="evidence" value="ECO:0007669"/>
    <property type="project" value="UniProtKB-EC"/>
</dbReference>
<protein>
    <submittedName>
        <fullName evidence="4">Purine nucleosidase</fullName>
        <ecNumber evidence="4">3.2.2.1</ecNumber>
    </submittedName>
</protein>